<keyword evidence="1" id="KW-0472">Membrane</keyword>
<keyword evidence="3" id="KW-1185">Reference proteome</keyword>
<dbReference type="GO" id="GO:0016740">
    <property type="term" value="F:transferase activity"/>
    <property type="evidence" value="ECO:0007669"/>
    <property type="project" value="UniProtKB-KW"/>
</dbReference>
<feature type="transmembrane region" description="Helical" evidence="1">
    <location>
        <begin position="379"/>
        <end position="400"/>
    </location>
</feature>
<reference evidence="2 3" key="1">
    <citation type="submission" date="2016-10" db="EMBL/GenBank/DDBJ databases">
        <authorList>
            <person name="Varghese N."/>
            <person name="Submissions S."/>
        </authorList>
    </citation>
    <scope>NUCLEOTIDE SEQUENCE [LARGE SCALE GENOMIC DNA]</scope>
    <source>
        <strain evidence="2 3">CGMCC 1.6377</strain>
    </source>
</reference>
<dbReference type="AlphaFoldDB" id="A0A1I3A731"/>
<feature type="transmembrane region" description="Helical" evidence="1">
    <location>
        <begin position="409"/>
        <end position="429"/>
    </location>
</feature>
<dbReference type="Proteomes" id="UP000323537">
    <property type="component" value="Unassembled WGS sequence"/>
</dbReference>
<gene>
    <name evidence="2" type="ORF">SAMN04488066_104228</name>
</gene>
<feature type="transmembrane region" description="Helical" evidence="1">
    <location>
        <begin position="103"/>
        <end position="122"/>
    </location>
</feature>
<dbReference type="OrthoDB" id="313284at2157"/>
<keyword evidence="1" id="KW-1133">Transmembrane helix</keyword>
<feature type="transmembrane region" description="Helical" evidence="1">
    <location>
        <begin position="462"/>
        <end position="484"/>
    </location>
</feature>
<proteinExistence type="predicted"/>
<evidence type="ECO:0000313" key="3">
    <source>
        <dbReference type="Proteomes" id="UP000323537"/>
    </source>
</evidence>
<keyword evidence="2" id="KW-0808">Transferase</keyword>
<sequence length="802" mass="86577">MADPHAATRELLEERPAVESALESVLAADESPPWTFDEVDVDSGTFGELVSRGIVEREGDEYRVADPEAVRAALDREAYEPAGTEAGRSGGSFGEGFGSVLPTVNPTFLAALLGSFGFLFLARMVTYRQVFREEIVTLPGNDPYFYRYHVDRLLTASPDPLSLAAIGEVLGGRTGGEPLVHTIGYWATLLVEGSPEQAGVAIAWIPVVAALLVGCLVAWTALAITEDERVAVLSVAALALTPVHALYSGVGFFDHHALDYVWVAAMGATLVWLARDLDERAAADGAGINPIRGHLMSPLTWIVAAGFGLSVVAAVFNWNGSPVLLTGVAAYVFFRSGSDLRAGHSPLSSVLPVVFGLALATGLSHWIHTTSGWQEPAVVYAPGLVLGGTLVVTVVAEVAARVDRISPRLYLGGVLIGVTAFLAAVRVRFPEIVRRFLERGDIVAAEREIAESRRLITGEYGVFFGSIDMFGWLLFIGLPALGYVSWRCLRSHEPRWLVPCGFAWPLLGFSLFEIRFTGELSPFMAIFVAVGTLVLLEKIDVAEPPTLFGERRRRKLDLDAFRPTEQTAYAVGVLLLVGSLSLVMVPAVMDTVAQEDAQVEAIEWMSADATDGERPEFVLSRWGRQRLYNYHVFGEGESYSVSSQDDLEAMLTSSDPDAEYDRFASGVGYMVLERLENQDPTPEQGYTRLFEHFGSANGDVDGAGHYRVEFVSSDESRVVFTPVSGATINGTGPTDERLDVETNVSVPGASFTYTRYAEPGADGAYSVTVAHPGTYEVGERTVTVSEADVREGRTVVVNADGS</sequence>
<evidence type="ECO:0000256" key="1">
    <source>
        <dbReference type="SAM" id="Phobius"/>
    </source>
</evidence>
<feature type="transmembrane region" description="Helical" evidence="1">
    <location>
        <begin position="346"/>
        <end position="367"/>
    </location>
</feature>
<dbReference type="EMBL" id="FOPZ01000004">
    <property type="protein sequence ID" value="SFH45933.1"/>
    <property type="molecule type" value="Genomic_DNA"/>
</dbReference>
<keyword evidence="1" id="KW-0812">Transmembrane</keyword>
<feature type="transmembrane region" description="Helical" evidence="1">
    <location>
        <begin position="201"/>
        <end position="224"/>
    </location>
</feature>
<feature type="transmembrane region" description="Helical" evidence="1">
    <location>
        <begin position="230"/>
        <end position="250"/>
    </location>
</feature>
<organism evidence="2 3">
    <name type="scientific">Halorubrum aquaticum</name>
    <dbReference type="NCBI Taxonomy" id="387340"/>
    <lineage>
        <taxon>Archaea</taxon>
        <taxon>Methanobacteriati</taxon>
        <taxon>Methanobacteriota</taxon>
        <taxon>Stenosarchaea group</taxon>
        <taxon>Halobacteria</taxon>
        <taxon>Halobacteriales</taxon>
        <taxon>Haloferacaceae</taxon>
        <taxon>Halorubrum</taxon>
    </lineage>
</organism>
<feature type="transmembrane region" description="Helical" evidence="1">
    <location>
        <begin position="568"/>
        <end position="589"/>
    </location>
</feature>
<feature type="transmembrane region" description="Helical" evidence="1">
    <location>
        <begin position="496"/>
        <end position="514"/>
    </location>
</feature>
<protein>
    <submittedName>
        <fullName evidence="2">Dolichyl-diphosphooligosaccharide--protein glycosyltransferase</fullName>
    </submittedName>
</protein>
<evidence type="ECO:0000313" key="2">
    <source>
        <dbReference type="EMBL" id="SFH45933.1"/>
    </source>
</evidence>
<feature type="transmembrane region" description="Helical" evidence="1">
    <location>
        <begin position="301"/>
        <end position="334"/>
    </location>
</feature>
<dbReference type="RefSeq" id="WP_149783854.1">
    <property type="nucleotide sequence ID" value="NZ_BAAADP010000001.1"/>
</dbReference>
<accession>A0A1I3A731</accession>
<name>A0A1I3A731_9EURY</name>